<dbReference type="KEGG" id="mgot:MgSA37_00237"/>
<organism evidence="1 2">
    <name type="scientific">Mucilaginibacter gotjawali</name>
    <dbReference type="NCBI Taxonomy" id="1550579"/>
    <lineage>
        <taxon>Bacteria</taxon>
        <taxon>Pseudomonadati</taxon>
        <taxon>Bacteroidota</taxon>
        <taxon>Sphingobacteriia</taxon>
        <taxon>Sphingobacteriales</taxon>
        <taxon>Sphingobacteriaceae</taxon>
        <taxon>Mucilaginibacter</taxon>
    </lineage>
</organism>
<dbReference type="RefSeq" id="WP_172885271.1">
    <property type="nucleotide sequence ID" value="NZ_AP017313.1"/>
</dbReference>
<name>A0A110B012_9SPHI</name>
<reference evidence="1 2" key="1">
    <citation type="submission" date="2015-12" db="EMBL/GenBank/DDBJ databases">
        <title>Genome sequence of Mucilaginibacter gotjawali.</title>
        <authorList>
            <person name="Lee J.S."/>
            <person name="Lee K.C."/>
            <person name="Kim K.K."/>
            <person name="Lee B.W."/>
        </authorList>
    </citation>
    <scope>NUCLEOTIDE SEQUENCE [LARGE SCALE GENOMIC DNA]</scope>
    <source>
        <strain evidence="1 2">SA3-7</strain>
    </source>
</reference>
<dbReference type="EMBL" id="AP017313">
    <property type="protein sequence ID" value="BAU52087.1"/>
    <property type="molecule type" value="Genomic_DNA"/>
</dbReference>
<sequence>MEFIAGVIDQIPNISVITEIEALSWISPDIRKEKIIGEFVKDSNVLWLTPAIVKQCVKIRRGKKLILQVQL</sequence>
<dbReference type="Proteomes" id="UP000218263">
    <property type="component" value="Chromosome"/>
</dbReference>
<keyword evidence="2" id="KW-1185">Reference proteome</keyword>
<gene>
    <name evidence="1" type="ORF">MgSA37_00237</name>
</gene>
<accession>A0A110B012</accession>
<proteinExistence type="predicted"/>
<protein>
    <submittedName>
        <fullName evidence="1">Uncharacterized protein</fullName>
    </submittedName>
</protein>
<evidence type="ECO:0000313" key="1">
    <source>
        <dbReference type="EMBL" id="BAU52087.1"/>
    </source>
</evidence>
<dbReference type="AlphaFoldDB" id="A0A110B012"/>
<evidence type="ECO:0000313" key="2">
    <source>
        <dbReference type="Proteomes" id="UP000218263"/>
    </source>
</evidence>